<dbReference type="EMBL" id="QYYD01000010">
    <property type="protein sequence ID" value="RJF74694.1"/>
    <property type="molecule type" value="Genomic_DNA"/>
</dbReference>
<accession>A0A418VEZ8</accession>
<sequence length="85" mass="9279">MRDAQTSQQCFAPTVIAPKAGDPVLQGAVEGAVHLPQCTAILDHPQARVMLPSLRNRVLVGRWSGALSVQRHRRVTGDGQWLENL</sequence>
<evidence type="ECO:0000313" key="2">
    <source>
        <dbReference type="Proteomes" id="UP000285523"/>
    </source>
</evidence>
<name>A0A418VEZ8_RHOPL</name>
<evidence type="ECO:0000313" key="1">
    <source>
        <dbReference type="EMBL" id="RJF74694.1"/>
    </source>
</evidence>
<proteinExistence type="predicted"/>
<protein>
    <submittedName>
        <fullName evidence="1">Uncharacterized protein</fullName>
    </submittedName>
</protein>
<comment type="caution">
    <text evidence="1">The sequence shown here is derived from an EMBL/GenBank/DDBJ whole genome shotgun (WGS) entry which is preliminary data.</text>
</comment>
<dbReference type="AlphaFoldDB" id="A0A418VEZ8"/>
<organism evidence="1 2">
    <name type="scientific">Rhodopseudomonas palustris</name>
    <dbReference type="NCBI Taxonomy" id="1076"/>
    <lineage>
        <taxon>Bacteria</taxon>
        <taxon>Pseudomonadati</taxon>
        <taxon>Pseudomonadota</taxon>
        <taxon>Alphaproteobacteria</taxon>
        <taxon>Hyphomicrobiales</taxon>
        <taxon>Nitrobacteraceae</taxon>
        <taxon>Rhodopseudomonas</taxon>
    </lineage>
</organism>
<reference evidence="1 2" key="1">
    <citation type="submission" date="2018-09" db="EMBL/GenBank/DDBJ databases">
        <title>Draft genome sequence of Rhodopseudomonas palustris 2.1.18.</title>
        <authorList>
            <person name="Robertson S.L."/>
            <person name="Meyer T.E."/>
            <person name="Kyndt J.A."/>
        </authorList>
    </citation>
    <scope>NUCLEOTIDE SEQUENCE [LARGE SCALE GENOMIC DNA]</scope>
    <source>
        <strain evidence="1 2">2.1.18</strain>
    </source>
</reference>
<dbReference type="Proteomes" id="UP000285523">
    <property type="component" value="Unassembled WGS sequence"/>
</dbReference>
<gene>
    <name evidence="1" type="ORF">D4Q52_11210</name>
</gene>